<name>S5PYG1_9GLOM</name>
<gene>
    <name evidence="1" type="primary">orf100</name>
</gene>
<reference evidence="1" key="1">
    <citation type="journal article" date="2013" name="Genome Biol. Evol.">
        <title>Mitochondrial genome rearrangements in Glomus species triggered by homologous recombination between distinct mtDNA haplotypes.</title>
        <authorList>
            <person name="Beaudet D."/>
            <person name="Terrat Y."/>
            <person name="Halary S."/>
            <person name="de la Providencia I.E."/>
            <person name="Hijri M."/>
        </authorList>
    </citation>
    <scope>NUCLEOTIDE SEQUENCE</scope>
</reference>
<organism evidence="1">
    <name type="scientific">Glomus sp. DAOM 240422</name>
    <dbReference type="NCBI Taxonomy" id="1281822"/>
    <lineage>
        <taxon>Eukaryota</taxon>
        <taxon>Fungi</taxon>
        <taxon>Fungi incertae sedis</taxon>
        <taxon>Mucoromycota</taxon>
        <taxon>Glomeromycotina</taxon>
        <taxon>Glomeromycetes</taxon>
        <taxon>Glomerales</taxon>
        <taxon>Glomeraceae</taxon>
        <taxon>Glomus</taxon>
    </lineage>
</organism>
<geneLocation type="mitochondrion" evidence="1"/>
<accession>S5PYG1</accession>
<dbReference type="AlphaFoldDB" id="S5PYG1"/>
<protein>
    <submittedName>
        <fullName evidence="1">Uncharacterized protein</fullName>
    </submittedName>
</protein>
<proteinExistence type="predicted"/>
<dbReference type="EMBL" id="KC164355">
    <property type="protein sequence ID" value="AGR92017.1"/>
    <property type="molecule type" value="Genomic_DNA"/>
</dbReference>
<keyword evidence="1" id="KW-0496">Mitochondrion</keyword>
<evidence type="ECO:0000313" key="1">
    <source>
        <dbReference type="EMBL" id="AGR92017.1"/>
    </source>
</evidence>
<sequence>MPGLNLAICREGSILLQYFINFAPKVCFSKLACYDGTLPYVPRNPGLRSQSCFDLGGLFKVKIWRETIRNLSAENFLLRILRDFTQEFLTKFTIST</sequence>